<dbReference type="eggNOG" id="KOG3173">
    <property type="taxonomic scope" value="Eukaryota"/>
</dbReference>
<name>E3MIR9_CAERE</name>
<evidence type="ECO:0000313" key="2">
    <source>
        <dbReference type="Proteomes" id="UP000008281"/>
    </source>
</evidence>
<organism evidence="2">
    <name type="scientific">Caenorhabditis remanei</name>
    <name type="common">Caenorhabditis vulgaris</name>
    <dbReference type="NCBI Taxonomy" id="31234"/>
    <lineage>
        <taxon>Eukaryota</taxon>
        <taxon>Metazoa</taxon>
        <taxon>Ecdysozoa</taxon>
        <taxon>Nematoda</taxon>
        <taxon>Chromadorea</taxon>
        <taxon>Rhabditida</taxon>
        <taxon>Rhabditina</taxon>
        <taxon>Rhabditomorpha</taxon>
        <taxon>Rhabditoidea</taxon>
        <taxon>Rhabditidae</taxon>
        <taxon>Peloderinae</taxon>
        <taxon>Caenorhabditis</taxon>
    </lineage>
</organism>
<sequence length="79" mass="8461">MAAATSSVLKSDPSSLEICIKAAVSASDATEKMDCEEFLNVTDDTVMMVAESTAPTTIDGPRVAMEHHRHVPSDLHVME</sequence>
<dbReference type="STRING" id="31234.E3MIR9"/>
<keyword evidence="2" id="KW-1185">Reference proteome</keyword>
<proteinExistence type="predicted"/>
<accession>E3MIR9</accession>
<dbReference type="Proteomes" id="UP000008281">
    <property type="component" value="Unassembled WGS sequence"/>
</dbReference>
<reference evidence="1" key="1">
    <citation type="submission" date="2007-07" db="EMBL/GenBank/DDBJ databases">
        <title>PCAP assembly of the Caenorhabditis remanei genome.</title>
        <authorList>
            <consortium name="The Caenorhabditis remanei Sequencing Consortium"/>
            <person name="Wilson R.K."/>
        </authorList>
    </citation>
    <scope>NUCLEOTIDE SEQUENCE [LARGE SCALE GENOMIC DNA]</scope>
    <source>
        <strain evidence="1">PB4641</strain>
    </source>
</reference>
<protein>
    <submittedName>
        <fullName evidence="1">Uncharacterized protein</fullName>
    </submittedName>
</protein>
<dbReference type="InParanoid" id="E3MIR9"/>
<dbReference type="EMBL" id="DS268448">
    <property type="protein sequence ID" value="EFP02633.1"/>
    <property type="molecule type" value="Genomic_DNA"/>
</dbReference>
<gene>
    <name evidence="1" type="ORF">CRE_02358</name>
</gene>
<dbReference type="AlphaFoldDB" id="E3MIR9"/>
<dbReference type="HOGENOM" id="CLU_2608304_0_0_1"/>
<evidence type="ECO:0000313" key="1">
    <source>
        <dbReference type="EMBL" id="EFP02633.1"/>
    </source>
</evidence>